<accession>A0AAD5V933</accession>
<organism evidence="1 2">
    <name type="scientific">Meripilus lineatus</name>
    <dbReference type="NCBI Taxonomy" id="2056292"/>
    <lineage>
        <taxon>Eukaryota</taxon>
        <taxon>Fungi</taxon>
        <taxon>Dikarya</taxon>
        <taxon>Basidiomycota</taxon>
        <taxon>Agaricomycotina</taxon>
        <taxon>Agaricomycetes</taxon>
        <taxon>Polyporales</taxon>
        <taxon>Meripilaceae</taxon>
        <taxon>Meripilus</taxon>
    </lineage>
</organism>
<reference evidence="1" key="1">
    <citation type="submission" date="2022-07" db="EMBL/GenBank/DDBJ databases">
        <title>Genome Sequence of Physisporinus lineatus.</title>
        <authorList>
            <person name="Buettner E."/>
        </authorList>
    </citation>
    <scope>NUCLEOTIDE SEQUENCE</scope>
    <source>
        <strain evidence="1">VT162</strain>
    </source>
</reference>
<dbReference type="EMBL" id="JANAWD010000050">
    <property type="protein sequence ID" value="KAJ3489229.1"/>
    <property type="molecule type" value="Genomic_DNA"/>
</dbReference>
<dbReference type="Proteomes" id="UP001212997">
    <property type="component" value="Unassembled WGS sequence"/>
</dbReference>
<evidence type="ECO:0000313" key="1">
    <source>
        <dbReference type="EMBL" id="KAJ3489229.1"/>
    </source>
</evidence>
<keyword evidence="2" id="KW-1185">Reference proteome</keyword>
<dbReference type="Gene3D" id="3.80.10.10">
    <property type="entry name" value="Ribonuclease Inhibitor"/>
    <property type="match status" value="1"/>
</dbReference>
<name>A0AAD5V933_9APHY</name>
<gene>
    <name evidence="1" type="ORF">NLI96_g2291</name>
</gene>
<evidence type="ECO:0000313" key="2">
    <source>
        <dbReference type="Proteomes" id="UP001212997"/>
    </source>
</evidence>
<sequence>MHRVFLIEEILHQIVEGLVNTRHAGAPDLVSFALTSKVILELALDSIWYTLPNISPVVRCFPRESELQGIKDTSGNRVSTVFLRTTLTPQEWERVLYYSRRIRVLGNRFHENTHPILLETLKAAPQPLFPNLLSLKWPLPSSSHDDQGFLETFLSSRLSHLIFDSSNTGLAIATLQMVPRAPVQASLRTFKFRLTRNSDESYADILPAYRAFLRSVEYLEELDTCVHDHDTYIDIARLPNLWRLSADITTRLPCPSDLLSTVQSPFPRLQRLCLRINTVDLTLFSCFLQLARFDHLARISMEIPPFSKFMTSHRDPGEDFPGLVSTIAKQCSSEQLRRVRIVALLTGAFYNMFEEHPTIKPQDIAPLFKFKRMENFSLNVDWKLDFDNATLETIVSSWPHLCCLSLAPRCNSRPPRMTLKGLQVLRVCPNLDWFGSSFVDDVSSPDSYESIDKDNLPIIPSISSLDVGISEPTNYQNMAQYLAALFPNLRHIQYESGAPITYVPNPKWDGVKFLLNGGLEDADVIR</sequence>
<dbReference type="InterPro" id="IPR032675">
    <property type="entry name" value="LRR_dom_sf"/>
</dbReference>
<protein>
    <recommendedName>
        <fullName evidence="3">F-box domain-containing protein</fullName>
    </recommendedName>
</protein>
<comment type="caution">
    <text evidence="1">The sequence shown here is derived from an EMBL/GenBank/DDBJ whole genome shotgun (WGS) entry which is preliminary data.</text>
</comment>
<proteinExistence type="predicted"/>
<dbReference type="AlphaFoldDB" id="A0AAD5V933"/>
<evidence type="ECO:0008006" key="3">
    <source>
        <dbReference type="Google" id="ProtNLM"/>
    </source>
</evidence>